<reference evidence="3" key="1">
    <citation type="submission" date="2023-02" db="EMBL/GenBank/DDBJ databases">
        <title>Colletotrichum kahawae CIFC_Que2 genome sequencing and assembly.</title>
        <authorList>
            <person name="Baroncelli R."/>
        </authorList>
    </citation>
    <scope>NUCLEOTIDE SEQUENCE</scope>
    <source>
        <strain evidence="3">CIFC_Que2</strain>
    </source>
</reference>
<evidence type="ECO:0000313" key="3">
    <source>
        <dbReference type="EMBL" id="KAK2778388.1"/>
    </source>
</evidence>
<comment type="caution">
    <text evidence="3">The sequence shown here is derived from an EMBL/GenBank/DDBJ whole genome shotgun (WGS) entry which is preliminary data.</text>
</comment>
<organism evidence="3 4">
    <name type="scientific">Colletotrichum kahawae</name>
    <name type="common">Coffee berry disease fungus</name>
    <dbReference type="NCBI Taxonomy" id="34407"/>
    <lineage>
        <taxon>Eukaryota</taxon>
        <taxon>Fungi</taxon>
        <taxon>Dikarya</taxon>
        <taxon>Ascomycota</taxon>
        <taxon>Pezizomycotina</taxon>
        <taxon>Sordariomycetes</taxon>
        <taxon>Hypocreomycetidae</taxon>
        <taxon>Glomerellales</taxon>
        <taxon>Glomerellaceae</taxon>
        <taxon>Colletotrichum</taxon>
        <taxon>Colletotrichum gloeosporioides species complex</taxon>
    </lineage>
</organism>
<evidence type="ECO:0000313" key="4">
    <source>
        <dbReference type="Proteomes" id="UP001281614"/>
    </source>
</evidence>
<keyword evidence="1" id="KW-0175">Coiled coil</keyword>
<evidence type="ECO:0000256" key="2">
    <source>
        <dbReference type="SAM" id="MobiDB-lite"/>
    </source>
</evidence>
<evidence type="ECO:0008006" key="5">
    <source>
        <dbReference type="Google" id="ProtNLM"/>
    </source>
</evidence>
<sequence>MIISTNTLTTVTMAESPVGSLSPDKYRSQCLSHDDYIELRNSQDEHLNAELTSIRCSVDNVKRELKADIKELRDNVTTLRDDVTTLRDDVTTLRDDVTTLRDDVTTLRDDVTTLRDDVTVQMQYLEAEIRRSQAFTRNNALKNPTLPIRPVVVYRPGYGIIEPEPSRFPRNANEFYCLRDPQTDRHRSMLAYLAVFYDVQLRSASHLPEEESNSDDSDDDEIILEHPDLVVEKLEDILGLNEDKIIKFKERALQMASRAPSKPIKRSQISWPEDGPISGPRRQRLELRITAGQEPYFYDPERPKSVSSEGLTNARVGWGTRSTPSSQRARIQWSPKLARVSEPPKPEPERPKSASKSTEVESTDTDNDTHVFTNSPER</sequence>
<gene>
    <name evidence="3" type="ORF">CKAH01_11785</name>
</gene>
<dbReference type="Gene3D" id="1.20.5.1700">
    <property type="match status" value="1"/>
</dbReference>
<feature type="compositionally biased region" description="Basic and acidic residues" evidence="2">
    <location>
        <begin position="342"/>
        <end position="352"/>
    </location>
</feature>
<evidence type="ECO:0000256" key="1">
    <source>
        <dbReference type="SAM" id="Coils"/>
    </source>
</evidence>
<feature type="region of interest" description="Disordered" evidence="2">
    <location>
        <begin position="256"/>
        <end position="378"/>
    </location>
</feature>
<proteinExistence type="predicted"/>
<protein>
    <recommendedName>
        <fullName evidence="5">Wac domain-containing protein</fullName>
    </recommendedName>
</protein>
<accession>A0AAE0DDN6</accession>
<dbReference type="EMBL" id="VYYT01000012">
    <property type="protein sequence ID" value="KAK2778388.1"/>
    <property type="molecule type" value="Genomic_DNA"/>
</dbReference>
<keyword evidence="4" id="KW-1185">Reference proteome</keyword>
<feature type="compositionally biased region" description="Polar residues" evidence="2">
    <location>
        <begin position="320"/>
        <end position="329"/>
    </location>
</feature>
<dbReference type="Proteomes" id="UP001281614">
    <property type="component" value="Unassembled WGS sequence"/>
</dbReference>
<dbReference type="AlphaFoldDB" id="A0AAE0DDN6"/>
<name>A0AAE0DDN6_COLKA</name>
<feature type="coiled-coil region" evidence="1">
    <location>
        <begin position="62"/>
        <end position="89"/>
    </location>
</feature>